<protein>
    <submittedName>
        <fullName evidence="2">Uncharacterized protein</fullName>
    </submittedName>
</protein>
<sequence length="691" mass="74515">FLLLSFLSSSSTSLTSIHSFTPSLSSTLLSITMLSFKFILILVFGLFIQTALTDPRASTVTTYDNKDELRVREDGFTTAVSDNFVGSDTGSEIVSDTGYDTGSYDLTLDISSADTHAAPKPTKCYGTCSASRMCRCRRGKTRIYCGCDNPGGRCSCGSVGVISRDIDEGVGVDNSDDNPVVDEGVTTPDVNGVDNTSDDGTSSDDDDDELDTDTDTDTSSDGSLSNKRPGKCVGVCGQFGCRCKGRNVFARCHCDKVGEKCSCTGPWVRAVDDEDVTKANNTAVSDVEDTTSVQDDDLDFTPSSVDNLMIPKPKLCHGMMCSKDKKCHCKYAAYHVSCPCKNPGRPCYCKSARRDLGASGDNDTINATAIEEGVAVSDDDVPETSGLDSADDTNGVSPSNRFVPPPPAKVCRNICDLNHKCHCRSPGFSAVCPCRIPGFPCTCTGPHLKTRADDNDTETEAATVDEDPTLAVQDNTPEDAAKDNDLEEDDQNAEDSETDITPIPDHFNPAPAQRTCYSICNKKKQCSCRGKKCACKHPGERCKCYFPFLPPRDVVDNAEAVHINATAPITTVDDEEEKDANIPIAEPDDAPLTEDDIANTTYEFDDDDEDEIPTATLDATVDDSVDLGTTPNEKSPLIARSQPCWGVCDKYRHCYCGHIRTACDCSKRGHRCYCSSGIIELPPGMTYGPYV</sequence>
<dbReference type="RefSeq" id="XP_025550633.1">
    <property type="nucleotide sequence ID" value="XM_025699091.1"/>
</dbReference>
<accession>A0A395HVC1</accession>
<evidence type="ECO:0000256" key="1">
    <source>
        <dbReference type="SAM" id="MobiDB-lite"/>
    </source>
</evidence>
<dbReference type="GeneID" id="37203380"/>
<feature type="compositionally biased region" description="Acidic residues" evidence="1">
    <location>
        <begin position="485"/>
        <end position="498"/>
    </location>
</feature>
<reference evidence="2 3" key="1">
    <citation type="submission" date="2018-02" db="EMBL/GenBank/DDBJ databases">
        <title>The genomes of Aspergillus section Nigri reveals drivers in fungal speciation.</title>
        <authorList>
            <consortium name="DOE Joint Genome Institute"/>
            <person name="Vesth T.C."/>
            <person name="Nybo J."/>
            <person name="Theobald S."/>
            <person name="Brandl J."/>
            <person name="Frisvad J.C."/>
            <person name="Nielsen K.F."/>
            <person name="Lyhne E.K."/>
            <person name="Kogle M.E."/>
            <person name="Kuo A."/>
            <person name="Riley R."/>
            <person name="Clum A."/>
            <person name="Nolan M."/>
            <person name="Lipzen A."/>
            <person name="Salamov A."/>
            <person name="Henrissat B."/>
            <person name="Wiebenga A."/>
            <person name="De vries R.P."/>
            <person name="Grigoriev I.V."/>
            <person name="Mortensen U.H."/>
            <person name="Andersen M.R."/>
            <person name="Baker S.E."/>
        </authorList>
    </citation>
    <scope>NUCLEOTIDE SEQUENCE [LARGE SCALE GENOMIC DNA]</scope>
    <source>
        <strain evidence="2 3">CBS 101889</strain>
    </source>
</reference>
<feature type="compositionally biased region" description="Acidic residues" evidence="1">
    <location>
        <begin position="455"/>
        <end position="468"/>
    </location>
</feature>
<organism evidence="2 3">
    <name type="scientific">Aspergillus homomorphus (strain CBS 101889)</name>
    <dbReference type="NCBI Taxonomy" id="1450537"/>
    <lineage>
        <taxon>Eukaryota</taxon>
        <taxon>Fungi</taxon>
        <taxon>Dikarya</taxon>
        <taxon>Ascomycota</taxon>
        <taxon>Pezizomycotina</taxon>
        <taxon>Eurotiomycetes</taxon>
        <taxon>Eurotiomycetidae</taxon>
        <taxon>Eurotiales</taxon>
        <taxon>Aspergillaceae</taxon>
        <taxon>Aspergillus</taxon>
        <taxon>Aspergillus subgen. Circumdati</taxon>
    </lineage>
</organism>
<dbReference type="OrthoDB" id="4499695at2759"/>
<evidence type="ECO:0000313" key="2">
    <source>
        <dbReference type="EMBL" id="RAL11479.1"/>
    </source>
</evidence>
<dbReference type="Proteomes" id="UP000248961">
    <property type="component" value="Unassembled WGS sequence"/>
</dbReference>
<gene>
    <name evidence="2" type="ORF">BO97DRAFT_454014</name>
</gene>
<feature type="region of interest" description="Disordered" evidence="1">
    <location>
        <begin position="168"/>
        <end position="228"/>
    </location>
</feature>
<feature type="compositionally biased region" description="Acidic residues" evidence="1">
    <location>
        <begin position="201"/>
        <end position="218"/>
    </location>
</feature>
<dbReference type="AlphaFoldDB" id="A0A395HVC1"/>
<dbReference type="EMBL" id="KZ824288">
    <property type="protein sequence ID" value="RAL11479.1"/>
    <property type="molecule type" value="Genomic_DNA"/>
</dbReference>
<dbReference type="VEuPathDB" id="FungiDB:BO97DRAFT_454014"/>
<feature type="compositionally biased region" description="Acidic residues" evidence="1">
    <location>
        <begin position="168"/>
        <end position="180"/>
    </location>
</feature>
<proteinExistence type="predicted"/>
<keyword evidence="3" id="KW-1185">Reference proteome</keyword>
<feature type="region of interest" description="Disordered" evidence="1">
    <location>
        <begin position="452"/>
        <end position="507"/>
    </location>
</feature>
<evidence type="ECO:0000313" key="3">
    <source>
        <dbReference type="Proteomes" id="UP000248961"/>
    </source>
</evidence>
<feature type="non-terminal residue" evidence="2">
    <location>
        <position position="1"/>
    </location>
</feature>
<name>A0A395HVC1_ASPHC</name>
<feature type="region of interest" description="Disordered" evidence="1">
    <location>
        <begin position="372"/>
        <end position="403"/>
    </location>
</feature>